<dbReference type="PANTHER" id="PTHR44196:SF1">
    <property type="entry name" value="DEHYDROGENASE_REDUCTASE SDR FAMILY MEMBER 7B"/>
    <property type="match status" value="1"/>
</dbReference>
<dbReference type="Pfam" id="PF00106">
    <property type="entry name" value="adh_short"/>
    <property type="match status" value="1"/>
</dbReference>
<dbReference type="InterPro" id="IPR057326">
    <property type="entry name" value="KR_dom"/>
</dbReference>
<comment type="similarity">
    <text evidence="1 3">Belongs to the short-chain dehydrogenases/reductases (SDR) family.</text>
</comment>
<organism evidence="5 6">
    <name type="scientific">Lactobacillus bombicola</name>
    <dbReference type="NCBI Taxonomy" id="1505723"/>
    <lineage>
        <taxon>Bacteria</taxon>
        <taxon>Bacillati</taxon>
        <taxon>Bacillota</taxon>
        <taxon>Bacilli</taxon>
        <taxon>Lactobacillales</taxon>
        <taxon>Lactobacillaceae</taxon>
        <taxon>Lactobacillus</taxon>
    </lineage>
</organism>
<feature type="domain" description="Ketoreductase" evidence="4">
    <location>
        <begin position="8"/>
        <end position="193"/>
    </location>
</feature>
<dbReference type="PRINTS" id="PR00081">
    <property type="entry name" value="GDHRDH"/>
</dbReference>
<dbReference type="SMART" id="SM00822">
    <property type="entry name" value="PKS_KR"/>
    <property type="match status" value="1"/>
</dbReference>
<name>A0A1I1R802_9LACO</name>
<evidence type="ECO:0000256" key="1">
    <source>
        <dbReference type="ARBA" id="ARBA00006484"/>
    </source>
</evidence>
<dbReference type="STRING" id="1505723.SAMN04487792_0077"/>
<dbReference type="PROSITE" id="PS00061">
    <property type="entry name" value="ADH_SHORT"/>
    <property type="match status" value="1"/>
</dbReference>
<dbReference type="SUPFAM" id="SSF51735">
    <property type="entry name" value="NAD(P)-binding Rossmann-fold domains"/>
    <property type="match status" value="1"/>
</dbReference>
<sequence>MSDSLRDKVVVITGASSGIGHSIALESAGRGATVVLIARRKDELDHLAAEAHELSGAPAYAFVTDMGESDAIDVTFKNIIKVTNHIDYLVNCAGFGKFGNFVEMDRREITAMFQVNVLGLMYFTRLIGRVMMDQKAGQIINFGSIAGKIPTVKSAAYSASKAAVIQFSNVLRLELKPFGVKVMTVNPGPVYTNFFNIADKTGHYVENIQGYMLDPDDVSWQVVHYFGSNKRELNIPISLAVYAKLYNLFPSIGDKLSIKYASRK</sequence>
<dbReference type="InterPro" id="IPR020904">
    <property type="entry name" value="Sc_DH/Rdtase_CS"/>
</dbReference>
<dbReference type="EMBL" id="FOMN01000001">
    <property type="protein sequence ID" value="SFD28278.1"/>
    <property type="molecule type" value="Genomic_DNA"/>
</dbReference>
<keyword evidence="2" id="KW-0560">Oxidoreductase</keyword>
<dbReference type="GO" id="GO:0016491">
    <property type="term" value="F:oxidoreductase activity"/>
    <property type="evidence" value="ECO:0007669"/>
    <property type="project" value="UniProtKB-KW"/>
</dbReference>
<evidence type="ECO:0000256" key="2">
    <source>
        <dbReference type="ARBA" id="ARBA00023002"/>
    </source>
</evidence>
<evidence type="ECO:0000313" key="6">
    <source>
        <dbReference type="Proteomes" id="UP000199599"/>
    </source>
</evidence>
<dbReference type="GO" id="GO:0016020">
    <property type="term" value="C:membrane"/>
    <property type="evidence" value="ECO:0007669"/>
    <property type="project" value="TreeGrafter"/>
</dbReference>
<dbReference type="PIRSF" id="PIRSF000126">
    <property type="entry name" value="11-beta-HSD1"/>
    <property type="match status" value="1"/>
</dbReference>
<evidence type="ECO:0000313" key="5">
    <source>
        <dbReference type="EMBL" id="SFD28278.1"/>
    </source>
</evidence>
<dbReference type="InterPro" id="IPR002347">
    <property type="entry name" value="SDR_fam"/>
</dbReference>
<dbReference type="RefSeq" id="WP_090091851.1">
    <property type="nucleotide sequence ID" value="NZ_CBCRVU010000001.1"/>
</dbReference>
<dbReference type="InterPro" id="IPR036291">
    <property type="entry name" value="NAD(P)-bd_dom_sf"/>
</dbReference>
<reference evidence="6" key="1">
    <citation type="submission" date="2016-10" db="EMBL/GenBank/DDBJ databases">
        <authorList>
            <person name="Varghese N."/>
            <person name="Submissions S."/>
        </authorList>
    </citation>
    <scope>NUCLEOTIDE SEQUENCE [LARGE SCALE GENOMIC DNA]</scope>
    <source>
        <strain evidence="6">R-53102</strain>
    </source>
</reference>
<protein>
    <recommendedName>
        <fullName evidence="4">Ketoreductase domain-containing protein</fullName>
    </recommendedName>
</protein>
<gene>
    <name evidence="5" type="ORF">SAMN04487792_0077</name>
</gene>
<accession>A0A1I1R802</accession>
<evidence type="ECO:0000256" key="3">
    <source>
        <dbReference type="RuleBase" id="RU000363"/>
    </source>
</evidence>
<evidence type="ECO:0000259" key="4">
    <source>
        <dbReference type="SMART" id="SM00822"/>
    </source>
</evidence>
<proteinExistence type="inferred from homology"/>
<dbReference type="PANTHER" id="PTHR44196">
    <property type="entry name" value="DEHYDROGENASE/REDUCTASE SDR FAMILY MEMBER 7B"/>
    <property type="match status" value="1"/>
</dbReference>
<dbReference type="Gene3D" id="3.40.50.720">
    <property type="entry name" value="NAD(P)-binding Rossmann-like Domain"/>
    <property type="match status" value="1"/>
</dbReference>
<dbReference type="Proteomes" id="UP000199599">
    <property type="component" value="Unassembled WGS sequence"/>
</dbReference>
<dbReference type="AlphaFoldDB" id="A0A1I1R802"/>
<dbReference type="PRINTS" id="PR00080">
    <property type="entry name" value="SDRFAMILY"/>
</dbReference>